<feature type="compositionally biased region" description="Polar residues" evidence="1">
    <location>
        <begin position="27"/>
        <end position="70"/>
    </location>
</feature>
<evidence type="ECO:0000313" key="2">
    <source>
        <dbReference type="EMBL" id="KAA3527056.1"/>
    </source>
</evidence>
<evidence type="ECO:0000313" key="3">
    <source>
        <dbReference type="Proteomes" id="UP000436911"/>
    </source>
</evidence>
<name>A0A7J4X4K5_AGRVI</name>
<dbReference type="AlphaFoldDB" id="A0A7J4X4K5"/>
<dbReference type="EMBL" id="QUSG01000006">
    <property type="protein sequence ID" value="KAA3527056.1"/>
    <property type="molecule type" value="Genomic_DNA"/>
</dbReference>
<comment type="caution">
    <text evidence="2">The sequence shown here is derived from an EMBL/GenBank/DDBJ whole genome shotgun (WGS) entry which is preliminary data.</text>
</comment>
<feature type="region of interest" description="Disordered" evidence="1">
    <location>
        <begin position="1"/>
        <end position="70"/>
    </location>
</feature>
<gene>
    <name evidence="2" type="ORF">DXT89_14065</name>
</gene>
<organism evidence="2 3">
    <name type="scientific">Agrobacterium vitis</name>
    <name type="common">Rhizobium vitis</name>
    <dbReference type="NCBI Taxonomy" id="373"/>
    <lineage>
        <taxon>Bacteria</taxon>
        <taxon>Pseudomonadati</taxon>
        <taxon>Pseudomonadota</taxon>
        <taxon>Alphaproteobacteria</taxon>
        <taxon>Hyphomicrobiales</taxon>
        <taxon>Rhizobiaceae</taxon>
        <taxon>Rhizobium/Agrobacterium group</taxon>
        <taxon>Agrobacterium</taxon>
    </lineage>
</organism>
<accession>A0A7J4X4K5</accession>
<protein>
    <submittedName>
        <fullName evidence="2">Uncharacterized protein</fullName>
    </submittedName>
</protein>
<reference evidence="2 3" key="1">
    <citation type="submission" date="2018-08" db="EMBL/GenBank/DDBJ databases">
        <title>Genome sequencing of Agrobacterium vitis strain ICMP 10754.</title>
        <authorList>
            <person name="Visnovsky S.B."/>
            <person name="Pitman A.R."/>
        </authorList>
    </citation>
    <scope>NUCLEOTIDE SEQUENCE [LARGE SCALE GENOMIC DNA]</scope>
    <source>
        <strain evidence="2 3">ICMP 10754</strain>
    </source>
</reference>
<evidence type="ECO:0000256" key="1">
    <source>
        <dbReference type="SAM" id="MobiDB-lite"/>
    </source>
</evidence>
<proteinExistence type="predicted"/>
<sequence length="70" mass="7330">MGGLFGKTEKPTVIPTATVDDKESQRIKSQQIADIQARSGRSSTLLSRQNASSGTSGGTQAYSNTKLGQS</sequence>
<dbReference type="RefSeq" id="WP_149916808.1">
    <property type="nucleotide sequence ID" value="NZ_QUSG01000006.1"/>
</dbReference>
<dbReference type="Proteomes" id="UP000436911">
    <property type="component" value="Unassembled WGS sequence"/>
</dbReference>